<dbReference type="PANTHER" id="PTHR47074">
    <property type="entry name" value="BNAC02G40300D PROTEIN"/>
    <property type="match status" value="1"/>
</dbReference>
<dbReference type="Proteomes" id="UP000596660">
    <property type="component" value="Unplaced"/>
</dbReference>
<dbReference type="AlphaFoldDB" id="A0A803N4T7"/>
<dbReference type="PANTHER" id="PTHR47074:SF48">
    <property type="entry name" value="POLYNUCLEOTIDYL TRANSFERASE, RIBONUCLEASE H-LIKE SUPERFAMILY PROTEIN"/>
    <property type="match status" value="1"/>
</dbReference>
<dbReference type="Gramene" id="AUR62040454-RA">
    <property type="protein sequence ID" value="AUR62040454-RA:cds"/>
    <property type="gene ID" value="AUR62040454"/>
</dbReference>
<proteinExistence type="predicted"/>
<name>A0A803N4T7_CHEQI</name>
<dbReference type="EnsemblPlants" id="AUR62040454-RA">
    <property type="protein sequence ID" value="AUR62040454-RA:cds"/>
    <property type="gene ID" value="AUR62040454"/>
</dbReference>
<dbReference type="InterPro" id="IPR052929">
    <property type="entry name" value="RNase_H-like_EbsB-rel"/>
</dbReference>
<accession>A0A803N4T7</accession>
<dbReference type="GO" id="GO:0004523">
    <property type="term" value="F:RNA-DNA hybrid ribonuclease activity"/>
    <property type="evidence" value="ECO:0007669"/>
    <property type="project" value="InterPro"/>
</dbReference>
<protein>
    <recommendedName>
        <fullName evidence="1">RNase H type-1 domain-containing protein</fullName>
    </recommendedName>
</protein>
<organism evidence="2 3">
    <name type="scientific">Chenopodium quinoa</name>
    <name type="common">Quinoa</name>
    <dbReference type="NCBI Taxonomy" id="63459"/>
    <lineage>
        <taxon>Eukaryota</taxon>
        <taxon>Viridiplantae</taxon>
        <taxon>Streptophyta</taxon>
        <taxon>Embryophyta</taxon>
        <taxon>Tracheophyta</taxon>
        <taxon>Spermatophyta</taxon>
        <taxon>Magnoliopsida</taxon>
        <taxon>eudicotyledons</taxon>
        <taxon>Gunneridae</taxon>
        <taxon>Pentapetalae</taxon>
        <taxon>Caryophyllales</taxon>
        <taxon>Chenopodiaceae</taxon>
        <taxon>Chenopodioideae</taxon>
        <taxon>Atripliceae</taxon>
        <taxon>Chenopodium</taxon>
    </lineage>
</organism>
<evidence type="ECO:0000313" key="3">
    <source>
        <dbReference type="Proteomes" id="UP000596660"/>
    </source>
</evidence>
<dbReference type="Pfam" id="PF13456">
    <property type="entry name" value="RVT_3"/>
    <property type="match status" value="1"/>
</dbReference>
<reference evidence="2" key="2">
    <citation type="submission" date="2021-03" db="UniProtKB">
        <authorList>
            <consortium name="EnsemblPlants"/>
        </authorList>
    </citation>
    <scope>IDENTIFICATION</scope>
</reference>
<sequence length="76" mass="8548">MRDDVGDVVASTCLRLRGKFDVDIAKALTMRHTLLIALESGFRRVCVETDCLKLHNHISKGNVPFTEFGLIVYDIL</sequence>
<dbReference type="InterPro" id="IPR002156">
    <property type="entry name" value="RNaseH_domain"/>
</dbReference>
<reference evidence="2" key="1">
    <citation type="journal article" date="2017" name="Nature">
        <title>The genome of Chenopodium quinoa.</title>
        <authorList>
            <person name="Jarvis D.E."/>
            <person name="Ho Y.S."/>
            <person name="Lightfoot D.J."/>
            <person name="Schmoeckel S.M."/>
            <person name="Li B."/>
            <person name="Borm T.J.A."/>
            <person name="Ohyanagi H."/>
            <person name="Mineta K."/>
            <person name="Michell C.T."/>
            <person name="Saber N."/>
            <person name="Kharbatia N.M."/>
            <person name="Rupper R.R."/>
            <person name="Sharp A.R."/>
            <person name="Dally N."/>
            <person name="Boughton B.A."/>
            <person name="Woo Y.H."/>
            <person name="Gao G."/>
            <person name="Schijlen E.G.W.M."/>
            <person name="Guo X."/>
            <person name="Momin A.A."/>
            <person name="Negrao S."/>
            <person name="Al-Babili S."/>
            <person name="Gehring C."/>
            <person name="Roessner U."/>
            <person name="Jung C."/>
            <person name="Murphy K."/>
            <person name="Arold S.T."/>
            <person name="Gojobori T."/>
            <person name="van der Linden C.G."/>
            <person name="van Loo E.N."/>
            <person name="Jellen E.N."/>
            <person name="Maughan P.J."/>
            <person name="Tester M."/>
        </authorList>
    </citation>
    <scope>NUCLEOTIDE SEQUENCE [LARGE SCALE GENOMIC DNA]</scope>
    <source>
        <strain evidence="2">cv. PI 614886</strain>
    </source>
</reference>
<dbReference type="GO" id="GO:0003676">
    <property type="term" value="F:nucleic acid binding"/>
    <property type="evidence" value="ECO:0007669"/>
    <property type="project" value="InterPro"/>
</dbReference>
<evidence type="ECO:0000313" key="2">
    <source>
        <dbReference type="EnsemblPlants" id="AUR62040454-RA:cds"/>
    </source>
</evidence>
<evidence type="ECO:0000259" key="1">
    <source>
        <dbReference type="Pfam" id="PF13456"/>
    </source>
</evidence>
<keyword evidence="3" id="KW-1185">Reference proteome</keyword>
<feature type="domain" description="RNase H type-1" evidence="1">
    <location>
        <begin position="1"/>
        <end position="62"/>
    </location>
</feature>